<gene>
    <name evidence="6" type="ORF">E4U60_006889</name>
</gene>
<dbReference type="InterPro" id="IPR018856">
    <property type="entry name" value="Stn1_N"/>
</dbReference>
<dbReference type="EMBL" id="SRPO01000070">
    <property type="protein sequence ID" value="KAG5943209.1"/>
    <property type="molecule type" value="Genomic_DNA"/>
</dbReference>
<comment type="caution">
    <text evidence="6">The sequence shown here is derived from an EMBL/GenBank/DDBJ whole genome shotgun (WGS) entry which is preliminary data.</text>
</comment>
<protein>
    <recommendedName>
        <fullName evidence="5">CST complex subunit Stn1 N-terminal domain-containing protein</fullName>
    </recommendedName>
</protein>
<organism evidence="6 7">
    <name type="scientific">Claviceps pazoutovae</name>
    <dbReference type="NCBI Taxonomy" id="1649127"/>
    <lineage>
        <taxon>Eukaryota</taxon>
        <taxon>Fungi</taxon>
        <taxon>Dikarya</taxon>
        <taxon>Ascomycota</taxon>
        <taxon>Pezizomycotina</taxon>
        <taxon>Sordariomycetes</taxon>
        <taxon>Hypocreomycetidae</taxon>
        <taxon>Hypocreales</taxon>
        <taxon>Clavicipitaceae</taxon>
        <taxon>Claviceps</taxon>
    </lineage>
</organism>
<keyword evidence="7" id="KW-1185">Reference proteome</keyword>
<evidence type="ECO:0000256" key="3">
    <source>
        <dbReference type="ARBA" id="ARBA00022895"/>
    </source>
</evidence>
<proteinExistence type="predicted"/>
<evidence type="ECO:0000256" key="1">
    <source>
        <dbReference type="ARBA" id="ARBA00004574"/>
    </source>
</evidence>
<dbReference type="Proteomes" id="UP000706124">
    <property type="component" value="Unassembled WGS sequence"/>
</dbReference>
<evidence type="ECO:0000313" key="7">
    <source>
        <dbReference type="Proteomes" id="UP000706124"/>
    </source>
</evidence>
<comment type="subcellular location">
    <subcellularLocation>
        <location evidence="1">Chromosome</location>
        <location evidence="1">Telomere</location>
    </subcellularLocation>
</comment>
<evidence type="ECO:0000256" key="4">
    <source>
        <dbReference type="SAM" id="MobiDB-lite"/>
    </source>
</evidence>
<dbReference type="Gene3D" id="2.40.50.140">
    <property type="entry name" value="Nucleic acid-binding proteins"/>
    <property type="match status" value="1"/>
</dbReference>
<dbReference type="SUPFAM" id="SSF50249">
    <property type="entry name" value="Nucleic acid-binding proteins"/>
    <property type="match status" value="1"/>
</dbReference>
<name>A0A9P7MG97_9HYPO</name>
<dbReference type="InterPro" id="IPR012340">
    <property type="entry name" value="NA-bd_OB-fold"/>
</dbReference>
<dbReference type="AlphaFoldDB" id="A0A9P7MG97"/>
<reference evidence="6 7" key="1">
    <citation type="journal article" date="2020" name="bioRxiv">
        <title>Whole genome comparisons of ergot fungi reveals the divergence and evolution of species within the genus Claviceps are the result of varying mechanisms driving genome evolution and host range expansion.</title>
        <authorList>
            <person name="Wyka S.A."/>
            <person name="Mondo S.J."/>
            <person name="Liu M."/>
            <person name="Dettman J."/>
            <person name="Nalam V."/>
            <person name="Broders K.D."/>
        </authorList>
    </citation>
    <scope>NUCLEOTIDE SEQUENCE [LARGE SCALE GENOMIC DNA]</scope>
    <source>
        <strain evidence="6 7">CCC 1485</strain>
    </source>
</reference>
<feature type="compositionally biased region" description="Basic and acidic residues" evidence="4">
    <location>
        <begin position="199"/>
        <end position="209"/>
    </location>
</feature>
<dbReference type="CDD" id="cd03524">
    <property type="entry name" value="RPA2_OBF_family"/>
    <property type="match status" value="1"/>
</dbReference>
<feature type="domain" description="CST complex subunit Stn1 N-terminal" evidence="5">
    <location>
        <begin position="129"/>
        <end position="202"/>
    </location>
</feature>
<keyword evidence="3" id="KW-0779">Telomere</keyword>
<evidence type="ECO:0000313" key="6">
    <source>
        <dbReference type="EMBL" id="KAG5943209.1"/>
    </source>
</evidence>
<feature type="domain" description="CST complex subunit Stn1 N-terminal" evidence="5">
    <location>
        <begin position="30"/>
        <end position="86"/>
    </location>
</feature>
<dbReference type="GO" id="GO:0000781">
    <property type="term" value="C:chromosome, telomeric region"/>
    <property type="evidence" value="ECO:0007669"/>
    <property type="project" value="UniProtKB-SubCell"/>
</dbReference>
<dbReference type="OrthoDB" id="77828at2759"/>
<evidence type="ECO:0000256" key="2">
    <source>
        <dbReference type="ARBA" id="ARBA00022454"/>
    </source>
</evidence>
<sequence length="275" mass="30683">MTDACKTEIYPRYCFHLSSTANTWCFLPARVIHTLQQHAGFEGENFFFHKNLPIKWVRIVGCVVAIDEFSGRHVFTLDDSSGKCIEAWIFDSSHAPGPASAVASEAAAAKDNKSAKDTMRKDLVASPAYSEIDIGHVLDVKGSLCSFRGEMQIKIEKFSFVKGTAQEMMLWKKRSKFQRDVLDKPWVLDAKVIRRCRKEAEASSLSEKRREKRHHASAKSALKGKESAEPPRAQVPEIGQSRKKEKKQTSAEVAAQLKQLILDGSVKGKYGALGL</sequence>
<feature type="region of interest" description="Disordered" evidence="4">
    <location>
        <begin position="199"/>
        <end position="250"/>
    </location>
</feature>
<dbReference type="Pfam" id="PF10451">
    <property type="entry name" value="Stn1"/>
    <property type="match status" value="2"/>
</dbReference>
<accession>A0A9P7MG97</accession>
<keyword evidence="2" id="KW-0158">Chromosome</keyword>
<evidence type="ECO:0000259" key="5">
    <source>
        <dbReference type="Pfam" id="PF10451"/>
    </source>
</evidence>